<reference evidence="2 3" key="1">
    <citation type="submission" date="2022-01" db="EMBL/GenBank/DDBJ databases">
        <authorList>
            <person name="Xiong W."/>
            <person name="Schranz E."/>
        </authorList>
    </citation>
    <scope>NUCLEOTIDE SEQUENCE [LARGE SCALE GENOMIC DNA]</scope>
</reference>
<name>A0AAU9PMR9_9ASTR</name>
<keyword evidence="1" id="KW-1133">Transmembrane helix</keyword>
<evidence type="ECO:0000313" key="2">
    <source>
        <dbReference type="EMBL" id="CAH1451168.1"/>
    </source>
</evidence>
<dbReference type="PANTHER" id="PTHR35307">
    <property type="entry name" value="PROTEIN, PUTATIVE-RELATED"/>
    <property type="match status" value="1"/>
</dbReference>
<feature type="transmembrane region" description="Helical" evidence="1">
    <location>
        <begin position="16"/>
        <end position="36"/>
    </location>
</feature>
<comment type="caution">
    <text evidence="2">The sequence shown here is derived from an EMBL/GenBank/DDBJ whole genome shotgun (WGS) entry which is preliminary data.</text>
</comment>
<dbReference type="AlphaFoldDB" id="A0AAU9PMR9"/>
<accession>A0AAU9PMR9</accession>
<feature type="transmembrane region" description="Helical" evidence="1">
    <location>
        <begin position="56"/>
        <end position="78"/>
    </location>
</feature>
<dbReference type="EMBL" id="CAKMRJ010005699">
    <property type="protein sequence ID" value="CAH1451168.1"/>
    <property type="molecule type" value="Genomic_DNA"/>
</dbReference>
<sequence length="136" mass="14924">MAETCNPEFALASNPICFFSLLISLVSLGFYIFIAVAQLGSPDDLVQDSTYSWSTFPILIAQFSGTIIGVIAPIIRCFTVVRYKSFGRGLGAYGGCVQSGKILDSYPIRVEGRSNNLSVKESEIKKVYPETEKHRS</sequence>
<gene>
    <name evidence="2" type="ORF">LVIROSA_LOCUS36537</name>
</gene>
<protein>
    <submittedName>
        <fullName evidence="2">Uncharacterized protein</fullName>
    </submittedName>
</protein>
<keyword evidence="3" id="KW-1185">Reference proteome</keyword>
<keyword evidence="1" id="KW-0812">Transmembrane</keyword>
<dbReference type="PANTHER" id="PTHR35307:SF8">
    <property type="entry name" value="GUSTATORY RECEPTOR"/>
    <property type="match status" value="1"/>
</dbReference>
<keyword evidence="1" id="KW-0472">Membrane</keyword>
<organism evidence="2 3">
    <name type="scientific">Lactuca virosa</name>
    <dbReference type="NCBI Taxonomy" id="75947"/>
    <lineage>
        <taxon>Eukaryota</taxon>
        <taxon>Viridiplantae</taxon>
        <taxon>Streptophyta</taxon>
        <taxon>Embryophyta</taxon>
        <taxon>Tracheophyta</taxon>
        <taxon>Spermatophyta</taxon>
        <taxon>Magnoliopsida</taxon>
        <taxon>eudicotyledons</taxon>
        <taxon>Gunneridae</taxon>
        <taxon>Pentapetalae</taxon>
        <taxon>asterids</taxon>
        <taxon>campanulids</taxon>
        <taxon>Asterales</taxon>
        <taxon>Asteraceae</taxon>
        <taxon>Cichorioideae</taxon>
        <taxon>Cichorieae</taxon>
        <taxon>Lactucinae</taxon>
        <taxon>Lactuca</taxon>
    </lineage>
</organism>
<dbReference type="Proteomes" id="UP001157418">
    <property type="component" value="Unassembled WGS sequence"/>
</dbReference>
<evidence type="ECO:0000313" key="3">
    <source>
        <dbReference type="Proteomes" id="UP001157418"/>
    </source>
</evidence>
<proteinExistence type="predicted"/>
<evidence type="ECO:0000256" key="1">
    <source>
        <dbReference type="SAM" id="Phobius"/>
    </source>
</evidence>